<accession>A0AB33IJF0</accession>
<reference evidence="1 2" key="1">
    <citation type="journal article" date="2011" name="Microbiology">
        <title>Transcriptome response to different carbon sources in Acetobacter aceti.</title>
        <authorList>
            <person name="Sakurai K."/>
            <person name="Arai H."/>
            <person name="Ishii M."/>
            <person name="Igarashi Y."/>
        </authorList>
    </citation>
    <scope>NUCLEOTIDE SEQUENCE [LARGE SCALE GENOMIC DNA]</scope>
    <source>
        <strain evidence="1 2">NBRC 14818</strain>
    </source>
</reference>
<name>A0AB33IJF0_ACEAC</name>
<proteinExistence type="predicted"/>
<dbReference type="RefSeq" id="WP_132012086.1">
    <property type="nucleotide sequence ID" value="NZ_AP023410.1"/>
</dbReference>
<gene>
    <name evidence="1" type="ORF">EMQ_2816</name>
</gene>
<evidence type="ECO:0000313" key="2">
    <source>
        <dbReference type="Proteomes" id="UP000516424"/>
    </source>
</evidence>
<evidence type="ECO:0000313" key="1">
    <source>
        <dbReference type="EMBL" id="BCK77210.1"/>
    </source>
</evidence>
<sequence>MGHGLCLPVRAGADGPAQRERAGGYGNAEKFPAIFPHDPVASLKRFWISEKEIISDVLLQLI</sequence>
<dbReference type="AlphaFoldDB" id="A0AB33IJF0"/>
<keyword evidence="2" id="KW-1185">Reference proteome</keyword>
<organism evidence="1 2">
    <name type="scientific">Acetobacter aceti NBRC 14818</name>
    <dbReference type="NCBI Taxonomy" id="887700"/>
    <lineage>
        <taxon>Bacteria</taxon>
        <taxon>Pseudomonadati</taxon>
        <taxon>Pseudomonadota</taxon>
        <taxon>Alphaproteobacteria</taxon>
        <taxon>Acetobacterales</taxon>
        <taxon>Acetobacteraceae</taxon>
        <taxon>Acetobacter</taxon>
        <taxon>Acetobacter subgen. Acetobacter</taxon>
    </lineage>
</organism>
<dbReference type="EMBL" id="AP023410">
    <property type="protein sequence ID" value="BCK77210.1"/>
    <property type="molecule type" value="Genomic_DNA"/>
</dbReference>
<protein>
    <submittedName>
        <fullName evidence="1">Uncharacterized protein</fullName>
    </submittedName>
</protein>
<dbReference type="Proteomes" id="UP000516424">
    <property type="component" value="Chromosome"/>
</dbReference>